<feature type="region of interest" description="Disordered" evidence="7">
    <location>
        <begin position="303"/>
        <end position="324"/>
    </location>
</feature>
<sequence length="324" mass="34587">MTDSAAVRDHVPAIATEKLTKRFGSFTALDRLDLEVRRGEVFGYLGPNGAGKSTTLRLLLGLIRPTGGSARIFGVDVGDVRRVHERIAYVPGDVALWPRLTGGQCLELFGRLHGQVDADLRDGLVERFELDTSKRARAYSKGNRQKVALVAAFATGADLILLDEPTSGLDPLIEAEFVKTVREVAAQGRTVFLSSHILAEVETLCERVGILREGRLVEVADVGKLRTMHGTDVEVDLDGPAPDLSHVPGVARVDPTPEGVRIQLSDEPGPLLQALAPAKVTALRSREASLEEVFLGYYSSDGAGDKAKAGAGARAGDGEVGHGR</sequence>
<dbReference type="SUPFAM" id="SSF52540">
    <property type="entry name" value="P-loop containing nucleoside triphosphate hydrolases"/>
    <property type="match status" value="1"/>
</dbReference>
<dbReference type="EMBL" id="JAGSOH010000022">
    <property type="protein sequence ID" value="MBR7826784.1"/>
    <property type="molecule type" value="Genomic_DNA"/>
</dbReference>
<protein>
    <submittedName>
        <fullName evidence="9">ABC transporter ATP-binding protein</fullName>
    </submittedName>
</protein>
<dbReference type="GO" id="GO:0005524">
    <property type="term" value="F:ATP binding"/>
    <property type="evidence" value="ECO:0007669"/>
    <property type="project" value="UniProtKB-KW"/>
</dbReference>
<evidence type="ECO:0000256" key="6">
    <source>
        <dbReference type="ARBA" id="ARBA00023251"/>
    </source>
</evidence>
<evidence type="ECO:0000313" key="9">
    <source>
        <dbReference type="EMBL" id="MBR7826784.1"/>
    </source>
</evidence>
<keyword evidence="4" id="KW-0547">Nucleotide-binding</keyword>
<comment type="subcellular location">
    <subcellularLocation>
        <location evidence="1">Cell membrane</location>
        <topology evidence="1">Peripheral membrane protein</topology>
    </subcellularLocation>
</comment>
<comment type="similarity">
    <text evidence="2">Belongs to the ABC transporter superfamily.</text>
</comment>
<dbReference type="PROSITE" id="PS50893">
    <property type="entry name" value="ABC_TRANSPORTER_2"/>
    <property type="match status" value="1"/>
</dbReference>
<evidence type="ECO:0000256" key="5">
    <source>
        <dbReference type="ARBA" id="ARBA00022840"/>
    </source>
</evidence>
<evidence type="ECO:0000313" key="10">
    <source>
        <dbReference type="Proteomes" id="UP000676325"/>
    </source>
</evidence>
<dbReference type="InterPro" id="IPR050763">
    <property type="entry name" value="ABC_transporter_ATP-binding"/>
</dbReference>
<dbReference type="InterPro" id="IPR003593">
    <property type="entry name" value="AAA+_ATPase"/>
</dbReference>
<evidence type="ECO:0000256" key="1">
    <source>
        <dbReference type="ARBA" id="ARBA00004202"/>
    </source>
</evidence>
<dbReference type="CDD" id="cd03230">
    <property type="entry name" value="ABC_DR_subfamily_A"/>
    <property type="match status" value="1"/>
</dbReference>
<dbReference type="SMART" id="SM00382">
    <property type="entry name" value="AAA"/>
    <property type="match status" value="1"/>
</dbReference>
<evidence type="ECO:0000256" key="4">
    <source>
        <dbReference type="ARBA" id="ARBA00022741"/>
    </source>
</evidence>
<dbReference type="GO" id="GO:0005886">
    <property type="term" value="C:plasma membrane"/>
    <property type="evidence" value="ECO:0007669"/>
    <property type="project" value="UniProtKB-SubCell"/>
</dbReference>
<evidence type="ECO:0000256" key="3">
    <source>
        <dbReference type="ARBA" id="ARBA00022448"/>
    </source>
</evidence>
<proteinExistence type="inferred from homology"/>
<organism evidence="9 10">
    <name type="scientific">Actinospica acidithermotolerans</name>
    <dbReference type="NCBI Taxonomy" id="2828514"/>
    <lineage>
        <taxon>Bacteria</taxon>
        <taxon>Bacillati</taxon>
        <taxon>Actinomycetota</taxon>
        <taxon>Actinomycetes</taxon>
        <taxon>Catenulisporales</taxon>
        <taxon>Actinospicaceae</taxon>
        <taxon>Actinospica</taxon>
    </lineage>
</organism>
<keyword evidence="5 9" id="KW-0067">ATP-binding</keyword>
<dbReference type="PANTHER" id="PTHR42711">
    <property type="entry name" value="ABC TRANSPORTER ATP-BINDING PROTEIN"/>
    <property type="match status" value="1"/>
</dbReference>
<keyword evidence="6" id="KW-0046">Antibiotic resistance</keyword>
<comment type="caution">
    <text evidence="9">The sequence shown here is derived from an EMBL/GenBank/DDBJ whole genome shotgun (WGS) entry which is preliminary data.</text>
</comment>
<keyword evidence="10" id="KW-1185">Reference proteome</keyword>
<dbReference type="GO" id="GO:0016887">
    <property type="term" value="F:ATP hydrolysis activity"/>
    <property type="evidence" value="ECO:0007669"/>
    <property type="project" value="InterPro"/>
</dbReference>
<dbReference type="RefSeq" id="WP_212517927.1">
    <property type="nucleotide sequence ID" value="NZ_JAGSOH010000022.1"/>
</dbReference>
<dbReference type="Pfam" id="PF00005">
    <property type="entry name" value="ABC_tran"/>
    <property type="match status" value="1"/>
</dbReference>
<dbReference type="PROSITE" id="PS00211">
    <property type="entry name" value="ABC_TRANSPORTER_1"/>
    <property type="match status" value="1"/>
</dbReference>
<feature type="domain" description="ABC transporter" evidence="8">
    <location>
        <begin position="14"/>
        <end position="238"/>
    </location>
</feature>
<dbReference type="Gene3D" id="3.40.50.300">
    <property type="entry name" value="P-loop containing nucleotide triphosphate hydrolases"/>
    <property type="match status" value="1"/>
</dbReference>
<evidence type="ECO:0000256" key="2">
    <source>
        <dbReference type="ARBA" id="ARBA00005417"/>
    </source>
</evidence>
<accession>A0A941IH35</accession>
<keyword evidence="3" id="KW-0813">Transport</keyword>
<dbReference type="AlphaFoldDB" id="A0A941IH35"/>
<dbReference type="InterPro" id="IPR017871">
    <property type="entry name" value="ABC_transporter-like_CS"/>
</dbReference>
<reference evidence="9" key="1">
    <citation type="submission" date="2021-04" db="EMBL/GenBank/DDBJ databases">
        <title>Genome based classification of Actinospica acidithermotolerans sp. nov., an actinobacterium isolated from an Indonesian hot spring.</title>
        <authorList>
            <person name="Kusuma A.B."/>
            <person name="Putra K.E."/>
            <person name="Nafisah S."/>
            <person name="Loh J."/>
            <person name="Nouioui I."/>
            <person name="Goodfellow M."/>
        </authorList>
    </citation>
    <scope>NUCLEOTIDE SEQUENCE</scope>
    <source>
        <strain evidence="9">MGRD01-02</strain>
    </source>
</reference>
<dbReference type="GO" id="GO:0046677">
    <property type="term" value="P:response to antibiotic"/>
    <property type="evidence" value="ECO:0007669"/>
    <property type="project" value="UniProtKB-KW"/>
</dbReference>
<evidence type="ECO:0000256" key="7">
    <source>
        <dbReference type="SAM" id="MobiDB-lite"/>
    </source>
</evidence>
<dbReference type="Proteomes" id="UP000676325">
    <property type="component" value="Unassembled WGS sequence"/>
</dbReference>
<dbReference type="PANTHER" id="PTHR42711:SF5">
    <property type="entry name" value="ABC TRANSPORTER ATP-BINDING PROTEIN NATA"/>
    <property type="match status" value="1"/>
</dbReference>
<gene>
    <name evidence="9" type="ORF">KDK95_10760</name>
</gene>
<name>A0A941IH35_9ACTN</name>
<dbReference type="InterPro" id="IPR003439">
    <property type="entry name" value="ABC_transporter-like_ATP-bd"/>
</dbReference>
<dbReference type="InterPro" id="IPR027417">
    <property type="entry name" value="P-loop_NTPase"/>
</dbReference>
<evidence type="ECO:0000259" key="8">
    <source>
        <dbReference type="PROSITE" id="PS50893"/>
    </source>
</evidence>